<dbReference type="Proteomes" id="UP000515152">
    <property type="component" value="Chromosome 12"/>
</dbReference>
<protein>
    <submittedName>
        <fullName evidence="5">Uncharacterized protein LOC116222817 isoform X1</fullName>
    </submittedName>
</protein>
<evidence type="ECO:0000256" key="1">
    <source>
        <dbReference type="ARBA" id="ARBA00008670"/>
    </source>
</evidence>
<keyword evidence="2" id="KW-0472">Membrane</keyword>
<gene>
    <name evidence="5" type="primary">LOC116222817</name>
</gene>
<keyword evidence="2" id="KW-0812">Transmembrane</keyword>
<dbReference type="Gene3D" id="2.60.120.40">
    <property type="match status" value="1"/>
</dbReference>
<name>A0A6P8G0G4_CLUHA</name>
<evidence type="ECO:0000313" key="4">
    <source>
        <dbReference type="Proteomes" id="UP000515152"/>
    </source>
</evidence>
<proteinExistence type="inferred from homology"/>
<dbReference type="GO" id="GO:0006955">
    <property type="term" value="P:immune response"/>
    <property type="evidence" value="ECO:0007669"/>
    <property type="project" value="InterPro"/>
</dbReference>
<feature type="domain" description="THD" evidence="3">
    <location>
        <begin position="69"/>
        <end position="196"/>
    </location>
</feature>
<evidence type="ECO:0000313" key="5">
    <source>
        <dbReference type="RefSeq" id="XP_031433528.1"/>
    </source>
</evidence>
<dbReference type="SUPFAM" id="SSF49842">
    <property type="entry name" value="TNF-like"/>
    <property type="match status" value="1"/>
</dbReference>
<organism evidence="4 5">
    <name type="scientific">Clupea harengus</name>
    <name type="common">Atlantic herring</name>
    <dbReference type="NCBI Taxonomy" id="7950"/>
    <lineage>
        <taxon>Eukaryota</taxon>
        <taxon>Metazoa</taxon>
        <taxon>Chordata</taxon>
        <taxon>Craniata</taxon>
        <taxon>Vertebrata</taxon>
        <taxon>Euteleostomi</taxon>
        <taxon>Actinopterygii</taxon>
        <taxon>Neopterygii</taxon>
        <taxon>Teleostei</taxon>
        <taxon>Clupei</taxon>
        <taxon>Clupeiformes</taxon>
        <taxon>Clupeoidei</taxon>
        <taxon>Clupeidae</taxon>
        <taxon>Clupea</taxon>
    </lineage>
</organism>
<feature type="transmembrane region" description="Helical" evidence="2">
    <location>
        <begin position="12"/>
        <end position="31"/>
    </location>
</feature>
<keyword evidence="2" id="KW-1133">Transmembrane helix</keyword>
<comment type="similarity">
    <text evidence="1">Belongs to the tumor necrosis factor family.</text>
</comment>
<keyword evidence="4" id="KW-1185">Reference proteome</keyword>
<dbReference type="GeneID" id="116222817"/>
<dbReference type="GO" id="GO:0005164">
    <property type="term" value="F:tumor necrosis factor receptor binding"/>
    <property type="evidence" value="ECO:0007669"/>
    <property type="project" value="InterPro"/>
</dbReference>
<dbReference type="RefSeq" id="XP_031433528.1">
    <property type="nucleotide sequence ID" value="XM_031577668.1"/>
</dbReference>
<dbReference type="InterPro" id="IPR008983">
    <property type="entry name" value="Tumour_necrosis_fac-like_dom"/>
</dbReference>
<evidence type="ECO:0000256" key="2">
    <source>
        <dbReference type="SAM" id="Phobius"/>
    </source>
</evidence>
<dbReference type="AlphaFoldDB" id="A0A6P8G0G4"/>
<dbReference type="OrthoDB" id="8940744at2759"/>
<reference evidence="5" key="1">
    <citation type="submission" date="2025-08" db="UniProtKB">
        <authorList>
            <consortium name="RefSeq"/>
        </authorList>
    </citation>
    <scope>IDENTIFICATION</scope>
</reference>
<dbReference type="Pfam" id="PF00229">
    <property type="entry name" value="TNF"/>
    <property type="match status" value="1"/>
</dbReference>
<dbReference type="GO" id="GO:0016020">
    <property type="term" value="C:membrane"/>
    <property type="evidence" value="ECO:0007669"/>
    <property type="project" value="InterPro"/>
</dbReference>
<accession>A0A6P8G0G4</accession>
<evidence type="ECO:0000259" key="3">
    <source>
        <dbReference type="Pfam" id="PF00229"/>
    </source>
</evidence>
<dbReference type="KEGG" id="char:116222817"/>
<sequence>MSVSSSVQIRLNAVGLVLLACNVVCIAWFLLSKESLNGRDPGNSSSKAHWFLKVSRDDSHTEVLGPVRWEQEHNPRGMSLDPSKTRIAVDDDGIYVVFVQAVFILRSGSTDTGQTDKRVRLRLQLNTNGTDGIPEDQLVAAWDEREVKDVHDEQIVHLSFMVLLELKKSQYIRVMAKHRDKLDYNTPLSTFLTIVKHSDLQD</sequence>
<dbReference type="InterPro" id="IPR006052">
    <property type="entry name" value="TNF_dom"/>
</dbReference>